<dbReference type="SUPFAM" id="SSF56176">
    <property type="entry name" value="FAD-binding/transporter-associated domain-like"/>
    <property type="match status" value="1"/>
</dbReference>
<keyword evidence="8 20" id="KW-0963">Cytoplasm</keyword>
<evidence type="ECO:0000256" key="8">
    <source>
        <dbReference type="ARBA" id="ARBA00022490"/>
    </source>
</evidence>
<evidence type="ECO:0000256" key="18">
    <source>
        <dbReference type="ARBA" id="ARBA00031026"/>
    </source>
</evidence>
<comment type="pathway">
    <text evidence="4 20">Cell wall biogenesis; peptidoglycan biosynthesis.</text>
</comment>
<feature type="active site" evidence="20">
    <location>
        <position position="178"/>
    </location>
</feature>
<dbReference type="PANTHER" id="PTHR21071">
    <property type="entry name" value="UDP-N-ACETYLENOLPYRUVOYLGLUCOSAMINE REDUCTASE"/>
    <property type="match status" value="1"/>
</dbReference>
<evidence type="ECO:0000256" key="9">
    <source>
        <dbReference type="ARBA" id="ARBA00022618"/>
    </source>
</evidence>
<dbReference type="EC" id="1.3.1.98" evidence="6 20"/>
<dbReference type="Pfam" id="PF02873">
    <property type="entry name" value="MurB_C"/>
    <property type="match status" value="1"/>
</dbReference>
<keyword evidence="16 20" id="KW-0131">Cell cycle</keyword>
<dbReference type="GO" id="GO:0071949">
    <property type="term" value="F:FAD binding"/>
    <property type="evidence" value="ECO:0007669"/>
    <property type="project" value="InterPro"/>
</dbReference>
<dbReference type="EMBL" id="RZHG01000010">
    <property type="protein sequence ID" value="RUR32418.1"/>
    <property type="molecule type" value="Genomic_DNA"/>
</dbReference>
<dbReference type="AlphaFoldDB" id="A0A433KRW8"/>
<dbReference type="SUPFAM" id="SSF56194">
    <property type="entry name" value="Uridine diphospho-N-Acetylenolpyruvylglucosamine reductase, MurB, C-terminal domain"/>
    <property type="match status" value="1"/>
</dbReference>
<evidence type="ECO:0000313" key="22">
    <source>
        <dbReference type="EMBL" id="RUR32418.1"/>
    </source>
</evidence>
<protein>
    <recommendedName>
        <fullName evidence="7 20">UDP-N-acetylenolpyruvoylglucosamine reductase</fullName>
        <ecNumber evidence="6 20">1.3.1.98</ecNumber>
    </recommendedName>
    <alternativeName>
        <fullName evidence="18 20">UDP-N-acetylmuramate dehydrogenase</fullName>
    </alternativeName>
</protein>
<evidence type="ECO:0000256" key="2">
    <source>
        <dbReference type="ARBA" id="ARBA00003921"/>
    </source>
</evidence>
<proteinExistence type="inferred from homology"/>
<dbReference type="Proteomes" id="UP000287336">
    <property type="component" value="Unassembled WGS sequence"/>
</dbReference>
<keyword evidence="15 20" id="KW-0560">Oxidoreductase</keyword>
<keyword evidence="9 20" id="KW-0132">Cell division</keyword>
<evidence type="ECO:0000256" key="7">
    <source>
        <dbReference type="ARBA" id="ARBA00015188"/>
    </source>
</evidence>
<accession>A0A433KRW8</accession>
<evidence type="ECO:0000313" key="23">
    <source>
        <dbReference type="Proteomes" id="UP000287336"/>
    </source>
</evidence>
<organism evidence="22 23">
    <name type="scientific">Vreelandella andesensis</name>
    <dbReference type="NCBI Taxonomy" id="447567"/>
    <lineage>
        <taxon>Bacteria</taxon>
        <taxon>Pseudomonadati</taxon>
        <taxon>Pseudomonadota</taxon>
        <taxon>Gammaproteobacteria</taxon>
        <taxon>Oceanospirillales</taxon>
        <taxon>Halomonadaceae</taxon>
        <taxon>Vreelandella</taxon>
    </lineage>
</organism>
<evidence type="ECO:0000256" key="16">
    <source>
        <dbReference type="ARBA" id="ARBA00023306"/>
    </source>
</evidence>
<evidence type="ECO:0000256" key="14">
    <source>
        <dbReference type="ARBA" id="ARBA00022984"/>
    </source>
</evidence>
<comment type="caution">
    <text evidence="22">The sequence shown here is derived from an EMBL/GenBank/DDBJ whole genome shotgun (WGS) entry which is preliminary data.</text>
</comment>
<comment type="function">
    <text evidence="2 20">Cell wall formation.</text>
</comment>
<reference evidence="22 23" key="1">
    <citation type="submission" date="2018-12" db="EMBL/GenBank/DDBJ databases">
        <title>three novel Halomonas strain isolated from plants.</title>
        <authorList>
            <person name="Sun C."/>
        </authorList>
    </citation>
    <scope>NUCLEOTIDE SEQUENCE [LARGE SCALE GENOMIC DNA]</scope>
    <source>
        <strain evidence="22 23">DSM 19434</strain>
    </source>
</reference>
<comment type="subcellular location">
    <subcellularLocation>
        <location evidence="3 20">Cytoplasm</location>
    </subcellularLocation>
</comment>
<evidence type="ECO:0000256" key="5">
    <source>
        <dbReference type="ARBA" id="ARBA00010485"/>
    </source>
</evidence>
<feature type="active site" description="Proton donor" evidence="20">
    <location>
        <position position="248"/>
    </location>
</feature>
<keyword evidence="14 20" id="KW-0573">Peptidoglycan synthesis</keyword>
<dbReference type="GO" id="GO:0009252">
    <property type="term" value="P:peptidoglycan biosynthetic process"/>
    <property type="evidence" value="ECO:0007669"/>
    <property type="project" value="UniProtKB-UniRule"/>
</dbReference>
<keyword evidence="23" id="KW-1185">Reference proteome</keyword>
<evidence type="ECO:0000256" key="13">
    <source>
        <dbReference type="ARBA" id="ARBA00022960"/>
    </source>
</evidence>
<dbReference type="NCBIfam" id="TIGR00179">
    <property type="entry name" value="murB"/>
    <property type="match status" value="1"/>
</dbReference>
<sequence>MGGGEITDFEIGSDLLSRCQPVDLTTANTLRLPCQAERYVVPKTLRALQYAVNEAMDKRWPITLLGGGSNVLLPSKLTGIAIRPGMQQWWLESDGESVVAYVGAGVNWHSLVMTLAARGLWGVENLALIPGDCGAAPVQNIGAYGVELKDVLDGVQIVELASGNVRWLSAEACQFGYRDSIFKKTLADKVVITQLALRLSKKPLPRLGYGDLAARVTAWSSCLAVAQAVCAIRQEKLPDPQVLANAGSFFKNPLVSSDQLSRLLQTYPSMPYFPQVNGQSKLAAGWLIDQCGLKGTRQGAFGVHTRQALVLVHFGGGNRRELLQFAEHIAHRVFEQFGVELEPEPRLIQA</sequence>
<dbReference type="InterPro" id="IPR006094">
    <property type="entry name" value="Oxid_FAD_bind_N"/>
</dbReference>
<comment type="cofactor">
    <cofactor evidence="1 20">
        <name>FAD</name>
        <dbReference type="ChEBI" id="CHEBI:57692"/>
    </cofactor>
</comment>
<keyword evidence="17 20" id="KW-0961">Cell wall biogenesis/degradation</keyword>
<dbReference type="InterPro" id="IPR016167">
    <property type="entry name" value="FAD-bd_PCMH_sub1"/>
</dbReference>
<evidence type="ECO:0000256" key="4">
    <source>
        <dbReference type="ARBA" id="ARBA00004752"/>
    </source>
</evidence>
<keyword evidence="12 20" id="KW-0521">NADP</keyword>
<dbReference type="UniPathway" id="UPA00219"/>
<dbReference type="Gene3D" id="3.90.78.10">
    <property type="entry name" value="UDP-N-acetylenolpyruvoylglucosamine reductase, C-terminal domain"/>
    <property type="match status" value="1"/>
</dbReference>
<dbReference type="InterPro" id="IPR003170">
    <property type="entry name" value="MurB"/>
</dbReference>
<dbReference type="GO" id="GO:0051301">
    <property type="term" value="P:cell division"/>
    <property type="evidence" value="ECO:0007669"/>
    <property type="project" value="UniProtKB-KW"/>
</dbReference>
<evidence type="ECO:0000256" key="11">
    <source>
        <dbReference type="ARBA" id="ARBA00022827"/>
    </source>
</evidence>
<evidence type="ECO:0000256" key="1">
    <source>
        <dbReference type="ARBA" id="ARBA00001974"/>
    </source>
</evidence>
<dbReference type="OrthoDB" id="9804753at2"/>
<dbReference type="Gene3D" id="3.30.465.10">
    <property type="match status" value="1"/>
</dbReference>
<evidence type="ECO:0000256" key="12">
    <source>
        <dbReference type="ARBA" id="ARBA00022857"/>
    </source>
</evidence>
<keyword evidence="11 20" id="KW-0274">FAD</keyword>
<feature type="domain" description="FAD-binding PCMH-type" evidence="21">
    <location>
        <begin position="32"/>
        <end position="202"/>
    </location>
</feature>
<gene>
    <name evidence="20" type="primary">murB</name>
    <name evidence="22" type="ORF">ELY33_05655</name>
</gene>
<dbReference type="RefSeq" id="WP_126945211.1">
    <property type="nucleotide sequence ID" value="NZ_RZHG01000010.1"/>
</dbReference>
<comment type="catalytic activity">
    <reaction evidence="19 20">
        <text>UDP-N-acetyl-alpha-D-muramate + NADP(+) = UDP-N-acetyl-3-O-(1-carboxyvinyl)-alpha-D-glucosamine + NADPH + H(+)</text>
        <dbReference type="Rhea" id="RHEA:12248"/>
        <dbReference type="ChEBI" id="CHEBI:15378"/>
        <dbReference type="ChEBI" id="CHEBI:57783"/>
        <dbReference type="ChEBI" id="CHEBI:58349"/>
        <dbReference type="ChEBI" id="CHEBI:68483"/>
        <dbReference type="ChEBI" id="CHEBI:70757"/>
        <dbReference type="EC" id="1.3.1.98"/>
    </reaction>
</comment>
<dbReference type="Gene3D" id="3.30.43.10">
    <property type="entry name" value="Uridine Diphospho-n-acetylenolpyruvylglucosamine Reductase, domain 2"/>
    <property type="match status" value="1"/>
</dbReference>
<dbReference type="InterPro" id="IPR011601">
    <property type="entry name" value="MurB_C"/>
</dbReference>
<dbReference type="PANTHER" id="PTHR21071:SF4">
    <property type="entry name" value="UDP-N-ACETYLENOLPYRUVOYLGLUCOSAMINE REDUCTASE"/>
    <property type="match status" value="1"/>
</dbReference>
<evidence type="ECO:0000256" key="3">
    <source>
        <dbReference type="ARBA" id="ARBA00004496"/>
    </source>
</evidence>
<dbReference type="Pfam" id="PF01565">
    <property type="entry name" value="FAD_binding_4"/>
    <property type="match status" value="1"/>
</dbReference>
<keyword evidence="10 20" id="KW-0285">Flavoprotein</keyword>
<dbReference type="NCBIfam" id="NF000755">
    <property type="entry name" value="PRK00046.1"/>
    <property type="match status" value="1"/>
</dbReference>
<evidence type="ECO:0000256" key="20">
    <source>
        <dbReference type="HAMAP-Rule" id="MF_00037"/>
    </source>
</evidence>
<comment type="similarity">
    <text evidence="5 20">Belongs to the MurB family.</text>
</comment>
<evidence type="ECO:0000256" key="15">
    <source>
        <dbReference type="ARBA" id="ARBA00023002"/>
    </source>
</evidence>
<evidence type="ECO:0000259" key="21">
    <source>
        <dbReference type="PROSITE" id="PS51387"/>
    </source>
</evidence>
<evidence type="ECO:0000256" key="17">
    <source>
        <dbReference type="ARBA" id="ARBA00023316"/>
    </source>
</evidence>
<dbReference type="GO" id="GO:0005829">
    <property type="term" value="C:cytosol"/>
    <property type="evidence" value="ECO:0007669"/>
    <property type="project" value="TreeGrafter"/>
</dbReference>
<feature type="active site" evidence="20">
    <location>
        <position position="344"/>
    </location>
</feature>
<dbReference type="InterPro" id="IPR036318">
    <property type="entry name" value="FAD-bd_PCMH-like_sf"/>
</dbReference>
<dbReference type="PROSITE" id="PS51387">
    <property type="entry name" value="FAD_PCMH"/>
    <property type="match status" value="1"/>
</dbReference>
<dbReference type="GO" id="GO:0071555">
    <property type="term" value="P:cell wall organization"/>
    <property type="evidence" value="ECO:0007669"/>
    <property type="project" value="UniProtKB-KW"/>
</dbReference>
<dbReference type="GO" id="GO:0008762">
    <property type="term" value="F:UDP-N-acetylmuramate dehydrogenase activity"/>
    <property type="evidence" value="ECO:0007669"/>
    <property type="project" value="UniProtKB-UniRule"/>
</dbReference>
<dbReference type="InterPro" id="IPR016166">
    <property type="entry name" value="FAD-bd_PCMH"/>
</dbReference>
<dbReference type="InterPro" id="IPR036635">
    <property type="entry name" value="MurB_C_sf"/>
</dbReference>
<name>A0A433KRW8_9GAMM</name>
<dbReference type="GO" id="GO:0008360">
    <property type="term" value="P:regulation of cell shape"/>
    <property type="evidence" value="ECO:0007669"/>
    <property type="project" value="UniProtKB-KW"/>
</dbReference>
<evidence type="ECO:0000256" key="6">
    <source>
        <dbReference type="ARBA" id="ARBA00012518"/>
    </source>
</evidence>
<dbReference type="HAMAP" id="MF_00037">
    <property type="entry name" value="MurB"/>
    <property type="match status" value="1"/>
</dbReference>
<evidence type="ECO:0000256" key="10">
    <source>
        <dbReference type="ARBA" id="ARBA00022630"/>
    </source>
</evidence>
<dbReference type="InterPro" id="IPR016169">
    <property type="entry name" value="FAD-bd_PCMH_sub2"/>
</dbReference>
<keyword evidence="13 20" id="KW-0133">Cell shape</keyword>
<evidence type="ECO:0000256" key="19">
    <source>
        <dbReference type="ARBA" id="ARBA00048914"/>
    </source>
</evidence>